<dbReference type="EMBL" id="NMTY01000033">
    <property type="protein sequence ID" value="PDX80106.1"/>
    <property type="molecule type" value="Genomic_DNA"/>
</dbReference>
<gene>
    <name evidence="4" type="ORF">CGS58_14430</name>
</gene>
<feature type="region of interest" description="Disordered" evidence="1">
    <location>
        <begin position="1020"/>
        <end position="1044"/>
    </location>
</feature>
<comment type="caution">
    <text evidence="4">The sequence shown here is derived from an EMBL/GenBank/DDBJ whole genome shotgun (WGS) entry which is preliminary data.</text>
</comment>
<feature type="compositionally biased region" description="Pro residues" evidence="1">
    <location>
        <begin position="1030"/>
        <end position="1040"/>
    </location>
</feature>
<dbReference type="Proteomes" id="UP000220005">
    <property type="component" value="Unassembled WGS sequence"/>
</dbReference>
<keyword evidence="2" id="KW-0732">Signal</keyword>
<feature type="chain" id="PRO_5012879518" description="Bacterial repeat domain-containing protein" evidence="2">
    <location>
        <begin position="26"/>
        <end position="1264"/>
    </location>
</feature>
<name>A0A2A7ALY3_9FIRM</name>
<reference evidence="4 5" key="1">
    <citation type="journal article" date="2017" name="Front. Microbiol.">
        <title>New Insights into the Diversity of the Genus Faecalibacterium.</title>
        <authorList>
            <person name="Benevides L."/>
            <person name="Burman S."/>
            <person name="Martin R."/>
            <person name="Robert V."/>
            <person name="Thomas M."/>
            <person name="Miquel S."/>
            <person name="Chain F."/>
            <person name="Sokol H."/>
            <person name="Bermudez-Humaran L.G."/>
            <person name="Morrison M."/>
            <person name="Langella P."/>
            <person name="Azevedo V.A."/>
            <person name="Chatel J.M."/>
            <person name="Soares S."/>
        </authorList>
    </citation>
    <scope>NUCLEOTIDE SEQUENCE [LARGE SCALE GENOMIC DNA]</scope>
    <source>
        <strain evidence="4 5">CNCM I 4575</strain>
    </source>
</reference>
<dbReference type="RefSeq" id="WP_097840350.1">
    <property type="nucleotide sequence ID" value="NZ_NMTY01000033.1"/>
</dbReference>
<feature type="domain" description="Bacterial repeat" evidence="3">
    <location>
        <begin position="621"/>
        <end position="686"/>
    </location>
</feature>
<sequence>MKKRILSLVLVLSMMISLFPVSALAQTPGGGSAVLAEENGEDINAANGADVTTIQIDSNGEPVTSGLHTDSEGYWVGNGWKYMDGADSGLGTLTLMSGTWDFTKQNAVKCDVMILKDAVVSGGMFEGIVWNEADGKISGGTFKKAVSNKGTITGGIFVGVDLENTSVINYDTGKITGGVFENNVTNGDSGDEEISASITGGLFKAEVQNDADSATITGGVFVTKPTGSGTIAKGYTLTTRGTSSKFVYAADGKEIDLDQSVYVIPNDTDALKVVGDGVSNWDVVDGSGTYALTNWDGVTLKQDGSFTLNPDKINGTTLMFTESTTPVTPDPELVLADGVPDTSEGHAKQKTVDGKTVYYGNGWEYDGKTLTLNPTEAKIFDLGQSGGFLKCKLEVGEKATVKGWIFLSRPVENHGVIDGPKFHTEGNGYSGYPTLTNYGTVRNCYVDYGYVTNNGTMENVSFVCCKRLTNNAGATIKNAIIRTDDRNGKMSYSNSGKIDEAVFDFSPSGEQKVHVLKASSGETVGATLSGIKAVVFGTEVYIVGEPEVKVKISGSNKETITDVNGKTTYGGLTVGKDSEGFQKFIVQEKDKELVLNQIGAPDPSEVKHTLTLNDAVIVKDDGSTATTGKYKEGVTVKIKPQINDSKKVFSRWSTDLEGFEAIVPNDDTEGTYTLTMPGYNLSVRAESTYRSYPLTVVGGTFENTFGNRVEWSAHVTVKANVPYGKYFAGWEAKETGTDTAVTLRDWSGKVIDLMDENLTTLRFPMPDKAVTLTAVYKDCEKKLVMKADGTPDLTHVYKENGRRYVGDGWWYFSVEDGSEVNALYLSPDALTEYDFAHTDPIGKTGTLEAVNCIIVEYNANATIVGGTFAEEVDNRGTIWNGIFKGKVYNGDVPYSATIKNGTFMGEVINSNNSTITGGVFAGGVKRSETDVISGGIFNEGTALKGINGAHKIVLEGAQILSINGVSRANGWSNVYAFAETELTVEASQSIYNVNGETTGATGLQTSTIKFTMSDEDAVLNKGVTPDPETKPNPNPTPNPDAQPKTYTVTVKGGKINNETEVKAEKGTKLTVDVDESEVPEGMTFDVWSIRFPERINDTLTGDPSVMLHDPHMSFAMPGADITIEAQYRSSELPGEDDGPSTLGTMATVAVGGAAAGILVWQGVSLGVDSYLQLNLPKGVAVPANRRELVVLLWETAGKPEAALPSLYSDVPAEEIELQKATRWAIDNGLVKPADDSDASRFDPDRYVTKYDVFGAWLKLKKLMK</sequence>
<evidence type="ECO:0000259" key="3">
    <source>
        <dbReference type="Pfam" id="PF18998"/>
    </source>
</evidence>
<dbReference type="Pfam" id="PF18998">
    <property type="entry name" value="Flg_new_2"/>
    <property type="match status" value="2"/>
</dbReference>
<accession>A0A2A7ALY3</accession>
<feature type="domain" description="Bacterial repeat" evidence="3">
    <location>
        <begin position="699"/>
        <end position="777"/>
    </location>
</feature>
<evidence type="ECO:0000256" key="2">
    <source>
        <dbReference type="SAM" id="SignalP"/>
    </source>
</evidence>
<protein>
    <recommendedName>
        <fullName evidence="3">Bacterial repeat domain-containing protein</fullName>
    </recommendedName>
</protein>
<feature type="signal peptide" evidence="2">
    <location>
        <begin position="1"/>
        <end position="25"/>
    </location>
</feature>
<evidence type="ECO:0000313" key="4">
    <source>
        <dbReference type="EMBL" id="PDX80106.1"/>
    </source>
</evidence>
<dbReference type="InterPro" id="IPR044060">
    <property type="entry name" value="Bacterial_rp_domain"/>
</dbReference>
<evidence type="ECO:0000256" key="1">
    <source>
        <dbReference type="SAM" id="MobiDB-lite"/>
    </source>
</evidence>
<proteinExistence type="predicted"/>
<evidence type="ECO:0000313" key="5">
    <source>
        <dbReference type="Proteomes" id="UP000220005"/>
    </source>
</evidence>
<organism evidence="4 5">
    <name type="scientific">Faecalibacterium prausnitzii</name>
    <dbReference type="NCBI Taxonomy" id="853"/>
    <lineage>
        <taxon>Bacteria</taxon>
        <taxon>Bacillati</taxon>
        <taxon>Bacillota</taxon>
        <taxon>Clostridia</taxon>
        <taxon>Eubacteriales</taxon>
        <taxon>Oscillospiraceae</taxon>
        <taxon>Faecalibacterium</taxon>
    </lineage>
</organism>
<dbReference type="AlphaFoldDB" id="A0A2A7ALY3"/>